<gene>
    <name evidence="1" type="ORF">SAMN05660748_0055</name>
</gene>
<name>A0A285UWF2_9ACTN</name>
<evidence type="ECO:0008006" key="3">
    <source>
        <dbReference type="Google" id="ProtNLM"/>
    </source>
</evidence>
<sequence length="287" mass="29361">MTVPAMRAAVVAIRAGLFDDVTDDVLAHEDQAFGAALRGSAGQPNHSHVPWGRAGVGGLAVLVVAGHAGAGASTVALALAEGLAEGGRVQLVDYSEPARSGLAAAPTIELGIDSAGWRCGRRGPLDVVRLASRSADGALPRLLEADADATVVVDAGWSTTCALLDSSRSLVGCALVVVTRVTVPAVRQTERVLATVGGEAVVAAVGPAWWPRLVEGSCGPRLREARSTGRVVPVPVDRRLQTIGLTGDRLPKSVAAAGRALAALVVPAGLPRRRAVRSWAGRDGETR</sequence>
<proteinExistence type="predicted"/>
<dbReference type="SUPFAM" id="SSF52540">
    <property type="entry name" value="P-loop containing nucleoside triphosphate hydrolases"/>
    <property type="match status" value="1"/>
</dbReference>
<organism evidence="1 2">
    <name type="scientific">Blastococcus aggregatus</name>
    <dbReference type="NCBI Taxonomy" id="38502"/>
    <lineage>
        <taxon>Bacteria</taxon>
        <taxon>Bacillati</taxon>
        <taxon>Actinomycetota</taxon>
        <taxon>Actinomycetes</taxon>
        <taxon>Geodermatophilales</taxon>
        <taxon>Geodermatophilaceae</taxon>
        <taxon>Blastococcus</taxon>
    </lineage>
</organism>
<dbReference type="InterPro" id="IPR027417">
    <property type="entry name" value="P-loop_NTPase"/>
</dbReference>
<dbReference type="Proteomes" id="UP000219435">
    <property type="component" value="Unassembled WGS sequence"/>
</dbReference>
<dbReference type="Gene3D" id="3.40.50.300">
    <property type="entry name" value="P-loop containing nucleotide triphosphate hydrolases"/>
    <property type="match status" value="1"/>
</dbReference>
<accession>A0A285UWF2</accession>
<reference evidence="2" key="1">
    <citation type="submission" date="2017-08" db="EMBL/GenBank/DDBJ databases">
        <authorList>
            <person name="Varghese N."/>
            <person name="Submissions S."/>
        </authorList>
    </citation>
    <scope>NUCLEOTIDE SEQUENCE [LARGE SCALE GENOMIC DNA]</scope>
    <source>
        <strain evidence="2">DSM 4725</strain>
    </source>
</reference>
<evidence type="ECO:0000313" key="1">
    <source>
        <dbReference type="EMBL" id="SOC46113.1"/>
    </source>
</evidence>
<evidence type="ECO:0000313" key="2">
    <source>
        <dbReference type="Proteomes" id="UP000219435"/>
    </source>
</evidence>
<protein>
    <recommendedName>
        <fullName evidence="3">MinD-like ATPase involved in chromosome partitioning or flagellar assembly</fullName>
    </recommendedName>
</protein>
<dbReference type="OrthoDB" id="5185273at2"/>
<dbReference type="AlphaFoldDB" id="A0A285UWF2"/>
<dbReference type="RefSeq" id="WP_097193063.1">
    <property type="nucleotide sequence ID" value="NZ_OBQI01000001.1"/>
</dbReference>
<keyword evidence="2" id="KW-1185">Reference proteome</keyword>
<dbReference type="EMBL" id="OBQI01000001">
    <property type="protein sequence ID" value="SOC46113.1"/>
    <property type="molecule type" value="Genomic_DNA"/>
</dbReference>